<accession>A0A0A9H8T3</accession>
<sequence length="49" mass="5818">MLYCRSSHFTLQDGYMYLFAHLHTLCALFSLLVQSWNEKITYTPVTFII</sequence>
<dbReference type="EMBL" id="GBRH01166630">
    <property type="protein sequence ID" value="JAE31266.1"/>
    <property type="molecule type" value="Transcribed_RNA"/>
</dbReference>
<organism evidence="2">
    <name type="scientific">Arundo donax</name>
    <name type="common">Giant reed</name>
    <name type="synonym">Donax arundinaceus</name>
    <dbReference type="NCBI Taxonomy" id="35708"/>
    <lineage>
        <taxon>Eukaryota</taxon>
        <taxon>Viridiplantae</taxon>
        <taxon>Streptophyta</taxon>
        <taxon>Embryophyta</taxon>
        <taxon>Tracheophyta</taxon>
        <taxon>Spermatophyta</taxon>
        <taxon>Magnoliopsida</taxon>
        <taxon>Liliopsida</taxon>
        <taxon>Poales</taxon>
        <taxon>Poaceae</taxon>
        <taxon>PACMAD clade</taxon>
        <taxon>Arundinoideae</taxon>
        <taxon>Arundineae</taxon>
        <taxon>Arundo</taxon>
    </lineage>
</organism>
<keyword evidence="1" id="KW-1133">Transmembrane helix</keyword>
<feature type="transmembrane region" description="Helical" evidence="1">
    <location>
        <begin position="15"/>
        <end position="33"/>
    </location>
</feature>
<keyword evidence="1" id="KW-0472">Membrane</keyword>
<protein>
    <submittedName>
        <fullName evidence="2">Uncharacterized protein</fullName>
    </submittedName>
</protein>
<name>A0A0A9H8T3_ARUDO</name>
<proteinExistence type="predicted"/>
<reference evidence="2" key="2">
    <citation type="journal article" date="2015" name="Data Brief">
        <title>Shoot transcriptome of the giant reed, Arundo donax.</title>
        <authorList>
            <person name="Barrero R.A."/>
            <person name="Guerrero F.D."/>
            <person name="Moolhuijzen P."/>
            <person name="Goolsby J.A."/>
            <person name="Tidwell J."/>
            <person name="Bellgard S.E."/>
            <person name="Bellgard M.I."/>
        </authorList>
    </citation>
    <scope>NUCLEOTIDE SEQUENCE</scope>
    <source>
        <tissue evidence="2">Shoot tissue taken approximately 20 cm above the soil surface</tissue>
    </source>
</reference>
<keyword evidence="1" id="KW-0812">Transmembrane</keyword>
<dbReference type="AlphaFoldDB" id="A0A0A9H8T3"/>
<evidence type="ECO:0000313" key="2">
    <source>
        <dbReference type="EMBL" id="JAE31266.1"/>
    </source>
</evidence>
<reference evidence="2" key="1">
    <citation type="submission" date="2014-09" db="EMBL/GenBank/DDBJ databases">
        <authorList>
            <person name="Magalhaes I.L.F."/>
            <person name="Oliveira U."/>
            <person name="Santos F.R."/>
            <person name="Vidigal T.H.D.A."/>
            <person name="Brescovit A.D."/>
            <person name="Santos A.J."/>
        </authorList>
    </citation>
    <scope>NUCLEOTIDE SEQUENCE</scope>
    <source>
        <tissue evidence="2">Shoot tissue taken approximately 20 cm above the soil surface</tissue>
    </source>
</reference>
<evidence type="ECO:0000256" key="1">
    <source>
        <dbReference type="SAM" id="Phobius"/>
    </source>
</evidence>